<feature type="coiled-coil region" evidence="1">
    <location>
        <begin position="85"/>
        <end position="145"/>
    </location>
</feature>
<keyword evidence="4" id="KW-1185">Reference proteome</keyword>
<sequence>MDTDADAGRPQRQDQTPKNNSSKHVDGKQKAKSVPMCLASQLDKLQSEQMITSMAVNLNNQEVESSEEISIWENFRKMACADMDKNECSRLLREMELEMEESDSDSENSDTDMDNIEIGNYSTTKRNLMAELEECVDTLDQHDEQQNKVGQKKKQKWGPTLLHDIPRRHIEDGRTILQKVTDLISVNNLESYQEKVPGNTCASFDVLENSYLADIASKVNIGLGKSSHAVTDNIDVLKTMEQEKCSNFVENHPKIMLPVNLEVDIGPVENTNKNDDSCDSEFKQGSLKEAWS</sequence>
<comment type="caution">
    <text evidence="3">The sequence shown here is derived from an EMBL/GenBank/DDBJ whole genome shotgun (WGS) entry which is preliminary data.</text>
</comment>
<protein>
    <submittedName>
        <fullName evidence="3">Uncharacterized protein</fullName>
    </submittedName>
</protein>
<gene>
    <name evidence="3" type="ORF">C2845_PM14G10500</name>
</gene>
<name>A0A3L6PN37_PANMI</name>
<feature type="compositionally biased region" description="Polar residues" evidence="2">
    <location>
        <begin position="13"/>
        <end position="22"/>
    </location>
</feature>
<feature type="compositionally biased region" description="Basic and acidic residues" evidence="2">
    <location>
        <begin position="1"/>
        <end position="12"/>
    </location>
</feature>
<feature type="compositionally biased region" description="Basic and acidic residues" evidence="2">
    <location>
        <begin position="272"/>
        <end position="282"/>
    </location>
</feature>
<feature type="region of interest" description="Disordered" evidence="2">
    <location>
        <begin position="268"/>
        <end position="292"/>
    </location>
</feature>
<dbReference type="Proteomes" id="UP000275267">
    <property type="component" value="Unassembled WGS sequence"/>
</dbReference>
<evidence type="ECO:0000256" key="2">
    <source>
        <dbReference type="SAM" id="MobiDB-lite"/>
    </source>
</evidence>
<reference evidence="4" key="1">
    <citation type="journal article" date="2019" name="Nat. Commun.">
        <title>The genome of broomcorn millet.</title>
        <authorList>
            <person name="Zou C."/>
            <person name="Miki D."/>
            <person name="Li D."/>
            <person name="Tang Q."/>
            <person name="Xiao L."/>
            <person name="Rajput S."/>
            <person name="Deng P."/>
            <person name="Jia W."/>
            <person name="Huang R."/>
            <person name="Zhang M."/>
            <person name="Sun Y."/>
            <person name="Hu J."/>
            <person name="Fu X."/>
            <person name="Schnable P.S."/>
            <person name="Li F."/>
            <person name="Zhang H."/>
            <person name="Feng B."/>
            <person name="Zhu X."/>
            <person name="Liu R."/>
            <person name="Schnable J.C."/>
            <person name="Zhu J.-K."/>
            <person name="Zhang H."/>
        </authorList>
    </citation>
    <scope>NUCLEOTIDE SEQUENCE [LARGE SCALE GENOMIC DNA]</scope>
</reference>
<keyword evidence="1" id="KW-0175">Coiled coil</keyword>
<proteinExistence type="predicted"/>
<dbReference type="STRING" id="4540.A0A3L6PN37"/>
<feature type="region of interest" description="Disordered" evidence="2">
    <location>
        <begin position="1"/>
        <end position="34"/>
    </location>
</feature>
<organism evidence="3 4">
    <name type="scientific">Panicum miliaceum</name>
    <name type="common">Proso millet</name>
    <name type="synonym">Broomcorn millet</name>
    <dbReference type="NCBI Taxonomy" id="4540"/>
    <lineage>
        <taxon>Eukaryota</taxon>
        <taxon>Viridiplantae</taxon>
        <taxon>Streptophyta</taxon>
        <taxon>Embryophyta</taxon>
        <taxon>Tracheophyta</taxon>
        <taxon>Spermatophyta</taxon>
        <taxon>Magnoliopsida</taxon>
        <taxon>Liliopsida</taxon>
        <taxon>Poales</taxon>
        <taxon>Poaceae</taxon>
        <taxon>PACMAD clade</taxon>
        <taxon>Panicoideae</taxon>
        <taxon>Panicodae</taxon>
        <taxon>Paniceae</taxon>
        <taxon>Panicinae</taxon>
        <taxon>Panicum</taxon>
        <taxon>Panicum sect. Panicum</taxon>
    </lineage>
</organism>
<accession>A0A3L6PN37</accession>
<dbReference type="EMBL" id="PQIB02000016">
    <property type="protein sequence ID" value="RLM60619.1"/>
    <property type="molecule type" value="Genomic_DNA"/>
</dbReference>
<evidence type="ECO:0000313" key="4">
    <source>
        <dbReference type="Proteomes" id="UP000275267"/>
    </source>
</evidence>
<dbReference type="AlphaFoldDB" id="A0A3L6PN37"/>
<evidence type="ECO:0000256" key="1">
    <source>
        <dbReference type="SAM" id="Coils"/>
    </source>
</evidence>
<evidence type="ECO:0000313" key="3">
    <source>
        <dbReference type="EMBL" id="RLM60619.1"/>
    </source>
</evidence>